<accession>A0ABU9B7Q9</accession>
<dbReference type="Gene3D" id="3.40.30.10">
    <property type="entry name" value="Glutaredoxin"/>
    <property type="match status" value="1"/>
</dbReference>
<name>A0ABU9B7Q9_9BURK</name>
<gene>
    <name evidence="1" type="ORF">AACH11_08065</name>
</gene>
<evidence type="ECO:0000313" key="2">
    <source>
        <dbReference type="Proteomes" id="UP001368500"/>
    </source>
</evidence>
<proteinExistence type="predicted"/>
<organism evidence="1 2">
    <name type="scientific">Pseudaquabacterium rugosum</name>
    <dbReference type="NCBI Taxonomy" id="2984194"/>
    <lineage>
        <taxon>Bacteria</taxon>
        <taxon>Pseudomonadati</taxon>
        <taxon>Pseudomonadota</taxon>
        <taxon>Betaproteobacteria</taxon>
        <taxon>Burkholderiales</taxon>
        <taxon>Sphaerotilaceae</taxon>
        <taxon>Pseudaquabacterium</taxon>
    </lineage>
</organism>
<dbReference type="InterPro" id="IPR036249">
    <property type="entry name" value="Thioredoxin-like_sf"/>
</dbReference>
<evidence type="ECO:0000313" key="1">
    <source>
        <dbReference type="EMBL" id="MEK8025914.1"/>
    </source>
</evidence>
<dbReference type="EMBL" id="JBBUTF010000006">
    <property type="protein sequence ID" value="MEK8025914.1"/>
    <property type="molecule type" value="Genomic_DNA"/>
</dbReference>
<sequence length="233" mass="25192">MSADTRPAMDTPEQPAAPAGPTAILHAVHDPLCGWCYAAAPLLRAAASLEGLTLELHGGGMLAGNRRLRITPQWRTHVLPHDRRIAELSGQPFGAAYRDGLLRDTDAVMDSGPPTTALLAAEALGGDSLQLLERIQQAHYVEGRRVADRTVLRALAHDIGLPEAGFDHHFDALAGEPTRQHIADSHRWLQRLGGQGFPTLGLERRGQVQTLDVSGWVGRAEVWGAWLRGLLTT</sequence>
<protein>
    <submittedName>
        <fullName evidence="1">DsbA family protein</fullName>
    </submittedName>
</protein>
<dbReference type="RefSeq" id="WP_341373699.1">
    <property type="nucleotide sequence ID" value="NZ_JBBUTF010000006.1"/>
</dbReference>
<dbReference type="Proteomes" id="UP001368500">
    <property type="component" value="Unassembled WGS sequence"/>
</dbReference>
<keyword evidence="2" id="KW-1185">Reference proteome</keyword>
<dbReference type="SUPFAM" id="SSF52833">
    <property type="entry name" value="Thioredoxin-like"/>
    <property type="match status" value="1"/>
</dbReference>
<comment type="caution">
    <text evidence="1">The sequence shown here is derived from an EMBL/GenBank/DDBJ whole genome shotgun (WGS) entry which is preliminary data.</text>
</comment>
<dbReference type="CDD" id="cd03025">
    <property type="entry name" value="DsbA_FrnE_like"/>
    <property type="match status" value="1"/>
</dbReference>
<reference evidence="1 2" key="1">
    <citation type="submission" date="2024-04" db="EMBL/GenBank/DDBJ databases">
        <title>Novel species of the genus Ideonella isolated from streams.</title>
        <authorList>
            <person name="Lu H."/>
        </authorList>
    </citation>
    <scope>NUCLEOTIDE SEQUENCE [LARGE SCALE GENOMIC DNA]</scope>
    <source>
        <strain evidence="1 2">BYS139W</strain>
    </source>
</reference>